<feature type="coiled-coil region" evidence="1">
    <location>
        <begin position="175"/>
        <end position="211"/>
    </location>
</feature>
<name>A0AAD1XFZ7_EUPCR</name>
<keyword evidence="1" id="KW-0175">Coiled coil</keyword>
<protein>
    <submittedName>
        <fullName evidence="2">Uncharacterized protein</fullName>
    </submittedName>
</protein>
<dbReference type="AlphaFoldDB" id="A0AAD1XFZ7"/>
<proteinExistence type="predicted"/>
<evidence type="ECO:0000313" key="3">
    <source>
        <dbReference type="Proteomes" id="UP001295684"/>
    </source>
</evidence>
<gene>
    <name evidence="2" type="ORF">ECRASSUSDP1_LOCUS11611</name>
</gene>
<accession>A0AAD1XFZ7</accession>
<reference evidence="2" key="1">
    <citation type="submission" date="2023-07" db="EMBL/GenBank/DDBJ databases">
        <authorList>
            <consortium name="AG Swart"/>
            <person name="Singh M."/>
            <person name="Singh A."/>
            <person name="Seah K."/>
            <person name="Emmerich C."/>
        </authorList>
    </citation>
    <scope>NUCLEOTIDE SEQUENCE</scope>
    <source>
        <strain evidence="2">DP1</strain>
    </source>
</reference>
<evidence type="ECO:0000256" key="1">
    <source>
        <dbReference type="SAM" id="Coils"/>
    </source>
</evidence>
<sequence length="430" mass="50518">MFCIRRIPGLAGKSTTSPTNLIVFCSRDFSNRIHNNFSFPKHGELFSQENLGEHDDDYITDDEELGVLRKYRAPRSIKTDDIMYDDFKKIRTNLQEKIQDTFSVDTMSDSQAMEHTKNLIARMRNGRNLQKSLGENFKRTRLQNEYINHKKYEENYIEREDVINPNMPAKERLHFKNYRDAMKRLNIKNSKEEEETERDIAKKAAQETRRNITNEGFVAQWERKQKNLNVDYAHDAEMNMQITNEMDPYYSKIVQPRMSPWAKQRVYLDYQKGMNLRDISLKYAITHKRAAAIIYQKELFFKIMYPKLGETYARFAMDIERQYGEEFGFTDYGVDLEELSLHEQGAPAIVTGRTAVDKYPPKKIQKKIEEKLGSMKNKKIFEVPIRHQGNGPKGYLLQELVCRGGKNAVKPTPRMVRGLWKANKVIDMGY</sequence>
<organism evidence="2 3">
    <name type="scientific">Euplotes crassus</name>
    <dbReference type="NCBI Taxonomy" id="5936"/>
    <lineage>
        <taxon>Eukaryota</taxon>
        <taxon>Sar</taxon>
        <taxon>Alveolata</taxon>
        <taxon>Ciliophora</taxon>
        <taxon>Intramacronucleata</taxon>
        <taxon>Spirotrichea</taxon>
        <taxon>Hypotrichia</taxon>
        <taxon>Euplotida</taxon>
        <taxon>Euplotidae</taxon>
        <taxon>Moneuplotes</taxon>
    </lineage>
</organism>
<evidence type="ECO:0000313" key="2">
    <source>
        <dbReference type="EMBL" id="CAI2370301.1"/>
    </source>
</evidence>
<keyword evidence="3" id="KW-1185">Reference proteome</keyword>
<comment type="caution">
    <text evidence="2">The sequence shown here is derived from an EMBL/GenBank/DDBJ whole genome shotgun (WGS) entry which is preliminary data.</text>
</comment>
<dbReference type="Proteomes" id="UP001295684">
    <property type="component" value="Unassembled WGS sequence"/>
</dbReference>
<dbReference type="EMBL" id="CAMPGE010011471">
    <property type="protein sequence ID" value="CAI2370301.1"/>
    <property type="molecule type" value="Genomic_DNA"/>
</dbReference>